<proteinExistence type="predicted"/>
<evidence type="ECO:0000259" key="4">
    <source>
        <dbReference type="Pfam" id="PF13490"/>
    </source>
</evidence>
<dbReference type="Proteomes" id="UP000516117">
    <property type="component" value="Chromosome"/>
</dbReference>
<keyword evidence="3" id="KW-0812">Transmembrane</keyword>
<keyword evidence="3" id="KW-0472">Membrane</keyword>
<feature type="domain" description="Putative zinc-finger" evidence="4">
    <location>
        <begin position="10"/>
        <end position="39"/>
    </location>
</feature>
<sequence length="470" mass="49112">MSPACPRFAGDLSAFVDGTLPDKRLEQVSYHLATCAACRDEVAALANLCATLSSCRSSETPAELTTRLEMIAGDEAAAPLYLSATGGRHPSARRERARVATFGGAAFVAVVMSVVVLAVMIAPEPARLPNPLRTAREQFSMSAAAISINEAIGAVLLASDRGANLGTSVPYQPLPQPGTVTPVSADTAAGMLRAAATHRLSLSGTQSVYVSDGEQYRTARVRVSKAAGEGSQLEVLDANGDRFAASFLQTISEHTVRAPEDWRFARADAPEDVHGRSAVRLTAAEDGQAVAAWWFDEATGLLLWNERYGSDGSVTLAAGFTELELGPTQLSTDAMLVISLEPASASGSAGWCVGLPACPATLAGLPLIAYSSSDREHARSMTLVYSDGFETAVVGWAEGLLGQAQLRADSVAGLPSVEMWQAGPATVWVSTNGSRALLREICAGLPAPADYDPSLGEKIVAGLQRLIRVG</sequence>
<dbReference type="AlphaFoldDB" id="A0A7H0HA18"/>
<evidence type="ECO:0000313" key="6">
    <source>
        <dbReference type="Proteomes" id="UP000516117"/>
    </source>
</evidence>
<dbReference type="InterPro" id="IPR041916">
    <property type="entry name" value="Anti_sigma_zinc_sf"/>
</dbReference>
<accession>A0A7H0HA18</accession>
<dbReference type="Pfam" id="PF13490">
    <property type="entry name" value="zf-HC2"/>
    <property type="match status" value="1"/>
</dbReference>
<dbReference type="RefSeq" id="WP_187722473.1">
    <property type="nucleotide sequence ID" value="NZ_BAABBL010000006.1"/>
</dbReference>
<gene>
    <name evidence="5" type="ORF">H9L22_09245</name>
</gene>
<protein>
    <submittedName>
        <fullName evidence="5">Zf-HC2 domain-containing protein</fullName>
    </submittedName>
</protein>
<evidence type="ECO:0000256" key="3">
    <source>
        <dbReference type="SAM" id="Phobius"/>
    </source>
</evidence>
<keyword evidence="2" id="KW-0804">Transcription</keyword>
<dbReference type="EMBL" id="CP060789">
    <property type="protein sequence ID" value="QNP57384.1"/>
    <property type="molecule type" value="Genomic_DNA"/>
</dbReference>
<evidence type="ECO:0000313" key="5">
    <source>
        <dbReference type="EMBL" id="QNP57384.1"/>
    </source>
</evidence>
<dbReference type="Gene3D" id="1.10.10.1320">
    <property type="entry name" value="Anti-sigma factor, zinc-finger domain"/>
    <property type="match status" value="1"/>
</dbReference>
<keyword evidence="1" id="KW-0805">Transcription regulation</keyword>
<feature type="transmembrane region" description="Helical" evidence="3">
    <location>
        <begin position="99"/>
        <end position="122"/>
    </location>
</feature>
<organism evidence="5 6">
    <name type="scientific">Tessaracoccus defluvii</name>
    <dbReference type="NCBI Taxonomy" id="1285901"/>
    <lineage>
        <taxon>Bacteria</taxon>
        <taxon>Bacillati</taxon>
        <taxon>Actinomycetota</taxon>
        <taxon>Actinomycetes</taxon>
        <taxon>Propionibacteriales</taxon>
        <taxon>Propionibacteriaceae</taxon>
        <taxon>Tessaracoccus</taxon>
    </lineage>
</organism>
<dbReference type="KEGG" id="tdf:H9L22_09245"/>
<dbReference type="Gene3D" id="2.50.20.10">
    <property type="entry name" value="Lipoprotein localisation LolA/LolB/LppX"/>
    <property type="match status" value="1"/>
</dbReference>
<dbReference type="InterPro" id="IPR027383">
    <property type="entry name" value="Znf_put"/>
</dbReference>
<keyword evidence="6" id="KW-1185">Reference proteome</keyword>
<evidence type="ECO:0000256" key="1">
    <source>
        <dbReference type="ARBA" id="ARBA00023015"/>
    </source>
</evidence>
<name>A0A7H0HA18_9ACTN</name>
<keyword evidence="3" id="KW-1133">Transmembrane helix</keyword>
<evidence type="ECO:0000256" key="2">
    <source>
        <dbReference type="ARBA" id="ARBA00023163"/>
    </source>
</evidence>
<reference evidence="5 6" key="1">
    <citation type="submission" date="2020-08" db="EMBL/GenBank/DDBJ databases">
        <title>Genome sequence of Tessaracoccus defluvii JCM 17540T.</title>
        <authorList>
            <person name="Hyun D.-W."/>
            <person name="Bae J.-W."/>
        </authorList>
    </citation>
    <scope>NUCLEOTIDE SEQUENCE [LARGE SCALE GENOMIC DNA]</scope>
    <source>
        <strain evidence="5 6">JCM 17540</strain>
    </source>
</reference>